<dbReference type="Pfam" id="PF14014">
    <property type="entry name" value="DUF4230"/>
    <property type="match status" value="1"/>
</dbReference>
<feature type="compositionally biased region" description="Basic and acidic residues" evidence="1">
    <location>
        <begin position="1"/>
        <end position="10"/>
    </location>
</feature>
<sequence>MATDQPDRDAVGPTPTRENPTVPLDTARPEDRRSGRWFRRFLALIGTVGLVIAAVLGLKMIDLWPDLKNPFATEKTDRSGPVLLKSIQDLSRYVAADGSFQVLIDLQENNKYIPDFLFNDRTLFVGAGTVNAYVDFSTLGEGAIKESADGKSVEIILPAPQLEKPNIDHDRSYVFDESRGLANRVGDLFGGDPNRQQQLYQLAEDKIAQAARESELQARAQRNTEQMLVSMLKSLGYENVKVTFAAP</sequence>
<feature type="transmembrane region" description="Helical" evidence="2">
    <location>
        <begin position="41"/>
        <end position="61"/>
    </location>
</feature>
<comment type="caution">
    <text evidence="3">The sequence shown here is derived from an EMBL/GenBank/DDBJ whole genome shotgun (WGS) entry which is preliminary data.</text>
</comment>
<reference evidence="4" key="1">
    <citation type="journal article" date="2019" name="Int. J. Syst. Evol. Microbiol.">
        <title>The Global Catalogue of Microorganisms (GCM) 10K type strain sequencing project: providing services to taxonomists for standard genome sequencing and annotation.</title>
        <authorList>
            <consortium name="The Broad Institute Genomics Platform"/>
            <consortium name="The Broad Institute Genome Sequencing Center for Infectious Disease"/>
            <person name="Wu L."/>
            <person name="Ma J."/>
        </authorList>
    </citation>
    <scope>NUCLEOTIDE SEQUENCE [LARGE SCALE GENOMIC DNA]</scope>
    <source>
        <strain evidence="4">JCM 13250</strain>
    </source>
</reference>
<evidence type="ECO:0000256" key="1">
    <source>
        <dbReference type="SAM" id="MobiDB-lite"/>
    </source>
</evidence>
<proteinExistence type="predicted"/>
<gene>
    <name evidence="3" type="ORF">GCM10009682_12840</name>
</gene>
<evidence type="ECO:0000313" key="4">
    <source>
        <dbReference type="Proteomes" id="UP001500218"/>
    </source>
</evidence>
<feature type="region of interest" description="Disordered" evidence="1">
    <location>
        <begin position="1"/>
        <end position="30"/>
    </location>
</feature>
<dbReference type="InterPro" id="IPR025324">
    <property type="entry name" value="DUF4230"/>
</dbReference>
<evidence type="ECO:0000313" key="3">
    <source>
        <dbReference type="EMBL" id="GAA1792306.1"/>
    </source>
</evidence>
<accession>A0ABP4XT97</accession>
<keyword evidence="2" id="KW-0812">Transmembrane</keyword>
<evidence type="ECO:0000256" key="2">
    <source>
        <dbReference type="SAM" id="Phobius"/>
    </source>
</evidence>
<keyword evidence="2" id="KW-0472">Membrane</keyword>
<keyword evidence="2" id="KW-1133">Transmembrane helix</keyword>
<name>A0ABP4XT97_9ACTN</name>
<organism evidence="3 4">
    <name type="scientific">Luedemannella flava</name>
    <dbReference type="NCBI Taxonomy" id="349316"/>
    <lineage>
        <taxon>Bacteria</taxon>
        <taxon>Bacillati</taxon>
        <taxon>Actinomycetota</taxon>
        <taxon>Actinomycetes</taxon>
        <taxon>Micromonosporales</taxon>
        <taxon>Micromonosporaceae</taxon>
        <taxon>Luedemannella</taxon>
    </lineage>
</organism>
<dbReference type="EMBL" id="BAAALT010000031">
    <property type="protein sequence ID" value="GAA1792306.1"/>
    <property type="molecule type" value="Genomic_DNA"/>
</dbReference>
<dbReference type="RefSeq" id="WP_344127261.1">
    <property type="nucleotide sequence ID" value="NZ_BAAALT010000031.1"/>
</dbReference>
<dbReference type="Proteomes" id="UP001500218">
    <property type="component" value="Unassembled WGS sequence"/>
</dbReference>
<protein>
    <submittedName>
        <fullName evidence="3">DUF4230 domain-containing protein</fullName>
    </submittedName>
</protein>
<keyword evidence="4" id="KW-1185">Reference proteome</keyword>